<dbReference type="RefSeq" id="WP_089874004.1">
    <property type="nucleotide sequence ID" value="NZ_FNBH01000003.1"/>
</dbReference>
<keyword evidence="2" id="KW-1185">Reference proteome</keyword>
<protein>
    <submittedName>
        <fullName evidence="1">Uncharacterized protein containing a Zn-ribbon</fullName>
    </submittedName>
</protein>
<accession>A0A1G7RSK0</accession>
<organism evidence="1 2">
    <name type="scientific">Epilithonimonas hungarica</name>
    <dbReference type="NCBI Taxonomy" id="454006"/>
    <lineage>
        <taxon>Bacteria</taxon>
        <taxon>Pseudomonadati</taxon>
        <taxon>Bacteroidota</taxon>
        <taxon>Flavobacteriia</taxon>
        <taxon>Flavobacteriales</taxon>
        <taxon>Weeksellaceae</taxon>
        <taxon>Chryseobacterium group</taxon>
        <taxon>Epilithonimonas</taxon>
    </lineage>
</organism>
<evidence type="ECO:0000313" key="2">
    <source>
        <dbReference type="Proteomes" id="UP000199203"/>
    </source>
</evidence>
<dbReference type="EMBL" id="FNBH01000003">
    <property type="protein sequence ID" value="SDG13692.1"/>
    <property type="molecule type" value="Genomic_DNA"/>
</dbReference>
<dbReference type="OrthoDB" id="5187906at2"/>
<dbReference type="AlphaFoldDB" id="A0A1G7RSK0"/>
<dbReference type="Proteomes" id="UP000199203">
    <property type="component" value="Unassembled WGS sequence"/>
</dbReference>
<dbReference type="STRING" id="454006.SAMN05421825_2765"/>
<sequence>MKTPTCPECGDKIIGRSDKKFCSDACRNAYNNKQNKTSTNYMRNINNKLRKNYRILSEYNFEGKTKVNRLKLLSAGFDFEYITQIVTYKNGSQYFFVYEQGYKILDNEWLLLVKKTTE</sequence>
<reference evidence="2" key="1">
    <citation type="submission" date="2016-10" db="EMBL/GenBank/DDBJ databases">
        <authorList>
            <person name="Varghese N."/>
            <person name="Submissions S."/>
        </authorList>
    </citation>
    <scope>NUCLEOTIDE SEQUENCE [LARGE SCALE GENOMIC DNA]</scope>
    <source>
        <strain evidence="2">DSM 19684</strain>
    </source>
</reference>
<name>A0A1G7RSK0_9FLAO</name>
<proteinExistence type="predicted"/>
<gene>
    <name evidence="1" type="ORF">SAMN05421825_2765</name>
</gene>
<evidence type="ECO:0000313" key="1">
    <source>
        <dbReference type="EMBL" id="SDG13692.1"/>
    </source>
</evidence>